<feature type="region of interest" description="Disordered" evidence="1">
    <location>
        <begin position="12"/>
        <end position="39"/>
    </location>
</feature>
<evidence type="ECO:0000256" key="1">
    <source>
        <dbReference type="SAM" id="MobiDB-lite"/>
    </source>
</evidence>
<dbReference type="AlphaFoldDB" id="A0AB34GBW0"/>
<dbReference type="PANTHER" id="PTHR31109:SF2">
    <property type="entry name" value="RIBOSOME BIOGENESIS PROTEIN SLX9 HOMOLOG"/>
    <property type="match status" value="1"/>
</dbReference>
<evidence type="ECO:0000313" key="3">
    <source>
        <dbReference type="Proteomes" id="UP001159641"/>
    </source>
</evidence>
<name>A0AB34GBW0_ESCRO</name>
<dbReference type="Proteomes" id="UP001159641">
    <property type="component" value="Unassembled WGS sequence"/>
</dbReference>
<organism evidence="2 3">
    <name type="scientific">Eschrichtius robustus</name>
    <name type="common">California gray whale</name>
    <name type="synonym">Eschrichtius gibbosus</name>
    <dbReference type="NCBI Taxonomy" id="9764"/>
    <lineage>
        <taxon>Eukaryota</taxon>
        <taxon>Metazoa</taxon>
        <taxon>Chordata</taxon>
        <taxon>Craniata</taxon>
        <taxon>Vertebrata</taxon>
        <taxon>Euteleostomi</taxon>
        <taxon>Mammalia</taxon>
        <taxon>Eutheria</taxon>
        <taxon>Laurasiatheria</taxon>
        <taxon>Artiodactyla</taxon>
        <taxon>Whippomorpha</taxon>
        <taxon>Cetacea</taxon>
        <taxon>Mysticeti</taxon>
        <taxon>Eschrichtiidae</taxon>
        <taxon>Eschrichtius</taxon>
    </lineage>
</organism>
<accession>A0AB34GBW0</accession>
<proteinExistence type="predicted"/>
<evidence type="ECO:0000313" key="2">
    <source>
        <dbReference type="EMBL" id="KAJ8777181.1"/>
    </source>
</evidence>
<dbReference type="EMBL" id="JAIQCJ010002315">
    <property type="protein sequence ID" value="KAJ8777181.1"/>
    <property type="molecule type" value="Genomic_DNA"/>
</dbReference>
<dbReference type="PANTHER" id="PTHR31109">
    <property type="entry name" value="PROTEIN FAM207A"/>
    <property type="match status" value="1"/>
</dbReference>
<comment type="caution">
    <text evidence="2">The sequence shown here is derived from an EMBL/GenBank/DDBJ whole genome shotgun (WGS) entry which is preliminary data.</text>
</comment>
<protein>
    <submittedName>
        <fullName evidence="2">Uncharacterized protein</fullName>
    </submittedName>
</protein>
<keyword evidence="3" id="KW-1185">Reference proteome</keyword>
<reference evidence="2 3" key="1">
    <citation type="submission" date="2022-11" db="EMBL/GenBank/DDBJ databases">
        <title>Whole genome sequence of Eschrichtius robustus ER-17-0199.</title>
        <authorList>
            <person name="Bruniche-Olsen A."/>
            <person name="Black A.N."/>
            <person name="Fields C.J."/>
            <person name="Walden K."/>
            <person name="Dewoody J.A."/>
        </authorList>
    </citation>
    <scope>NUCLEOTIDE SEQUENCE [LARGE SCALE GENOMIC DNA]</scope>
    <source>
        <strain evidence="2">ER-17-0199</strain>
        <tissue evidence="2">Blubber</tissue>
    </source>
</reference>
<gene>
    <name evidence="2" type="ORF">J1605_014564</name>
</gene>
<sequence>MGKVRGLRAWVHQAAVRPTGEATPGPGPPTREAAPLQASAGGAVGTEWAFMNANVFAGTTKDPSALVQKLGMDARGITSIRRGAEAKAVLPKKEKLKLRRERWLWRDAVSIPGLGTDPICSGATKPTRCKY</sequence>
<feature type="compositionally biased region" description="Low complexity" evidence="1">
    <location>
        <begin position="17"/>
        <end position="35"/>
    </location>
</feature>